<sequence>MYWAQRPNAILQLNTQCKYAIKHIARQVLRSPPLLEVDFVQIVTALCAQTQTREIFESVAKQRFQKFPCGSFDR</sequence>
<gene>
    <name evidence="1" type="ORF">Pse7429DRAFT_1934</name>
</gene>
<evidence type="ECO:0000313" key="1">
    <source>
        <dbReference type="EMBL" id="ELS32928.1"/>
    </source>
</evidence>
<name>L8N3T9_9CYAN</name>
<protein>
    <submittedName>
        <fullName evidence="1">Uncharacterized protein</fullName>
    </submittedName>
</protein>
<reference evidence="1 2" key="1">
    <citation type="journal article" date="2013" name="Proc. Natl. Acad. Sci. U.S.A.">
        <title>Improving the coverage of the cyanobacterial phylum using diversity-driven genome sequencing.</title>
        <authorList>
            <person name="Shih P.M."/>
            <person name="Wu D."/>
            <person name="Latifi A."/>
            <person name="Axen S.D."/>
            <person name="Fewer D.P."/>
            <person name="Talla E."/>
            <person name="Calteau A."/>
            <person name="Cai F."/>
            <person name="Tandeau de Marsac N."/>
            <person name="Rippka R."/>
            <person name="Herdman M."/>
            <person name="Sivonen K."/>
            <person name="Coursin T."/>
            <person name="Laurent T."/>
            <person name="Goodwin L."/>
            <person name="Nolan M."/>
            <person name="Davenport K.W."/>
            <person name="Han C.S."/>
            <person name="Rubin E.M."/>
            <person name="Eisen J.A."/>
            <person name="Woyke T."/>
            <person name="Gugger M."/>
            <person name="Kerfeld C.A."/>
        </authorList>
    </citation>
    <scope>NUCLEOTIDE SEQUENCE [LARGE SCALE GENOMIC DNA]</scope>
    <source>
        <strain evidence="1 2">PCC 7429</strain>
    </source>
</reference>
<dbReference type="PATRIC" id="fig|927668.3.peg.2227"/>
<proteinExistence type="predicted"/>
<dbReference type="AlphaFoldDB" id="L8N3T9"/>
<accession>L8N3T9</accession>
<keyword evidence="2" id="KW-1185">Reference proteome</keyword>
<dbReference type="EMBL" id="ALWB01000067">
    <property type="protein sequence ID" value="ELS32928.1"/>
    <property type="molecule type" value="Genomic_DNA"/>
</dbReference>
<dbReference type="Proteomes" id="UP000011201">
    <property type="component" value="Unassembled WGS sequence"/>
</dbReference>
<comment type="caution">
    <text evidence="1">The sequence shown here is derived from an EMBL/GenBank/DDBJ whole genome shotgun (WGS) entry which is preliminary data.</text>
</comment>
<organism evidence="1 2">
    <name type="scientific">Pseudanabaena biceps PCC 7429</name>
    <dbReference type="NCBI Taxonomy" id="927668"/>
    <lineage>
        <taxon>Bacteria</taxon>
        <taxon>Bacillati</taxon>
        <taxon>Cyanobacteriota</taxon>
        <taxon>Cyanophyceae</taxon>
        <taxon>Pseudanabaenales</taxon>
        <taxon>Pseudanabaenaceae</taxon>
        <taxon>Pseudanabaena</taxon>
    </lineage>
</organism>
<evidence type="ECO:0000313" key="2">
    <source>
        <dbReference type="Proteomes" id="UP000011201"/>
    </source>
</evidence>